<evidence type="ECO:0000256" key="1">
    <source>
        <dbReference type="ARBA" id="ARBA00022438"/>
    </source>
</evidence>
<evidence type="ECO:0000313" key="9">
    <source>
        <dbReference type="Proteomes" id="UP000624701"/>
    </source>
</evidence>
<dbReference type="Proteomes" id="UP000624701">
    <property type="component" value="Unassembled WGS sequence"/>
</dbReference>
<keyword evidence="2" id="KW-0645">Protease</keyword>
<evidence type="ECO:0000259" key="7">
    <source>
        <dbReference type="Pfam" id="PF04389"/>
    </source>
</evidence>
<dbReference type="InterPro" id="IPR045175">
    <property type="entry name" value="M28_fam"/>
</dbReference>
<keyword evidence="3" id="KW-0479">Metal-binding</keyword>
<keyword evidence="4" id="KW-0732">Signal</keyword>
<dbReference type="Gene3D" id="3.50.30.30">
    <property type="match status" value="1"/>
</dbReference>
<feature type="domain" description="Peptidase M28" evidence="7">
    <location>
        <begin position="290"/>
        <end position="493"/>
    </location>
</feature>
<dbReference type="SUPFAM" id="SSF52025">
    <property type="entry name" value="PA domain"/>
    <property type="match status" value="1"/>
</dbReference>
<dbReference type="PANTHER" id="PTHR12147:SF56">
    <property type="entry name" value="AMINOPEPTIDASE YDR415C-RELATED"/>
    <property type="match status" value="1"/>
</dbReference>
<evidence type="ECO:0000256" key="4">
    <source>
        <dbReference type="ARBA" id="ARBA00022729"/>
    </source>
</evidence>
<keyword evidence="9" id="KW-1185">Reference proteome</keyword>
<dbReference type="InterPro" id="IPR046450">
    <property type="entry name" value="PA_dom_sf"/>
</dbReference>
<accession>A0ABQ2C1E3</accession>
<dbReference type="InterPro" id="IPR007484">
    <property type="entry name" value="Peptidase_M28"/>
</dbReference>
<dbReference type="EMBL" id="BMDQ01000002">
    <property type="protein sequence ID" value="GGI57597.1"/>
    <property type="molecule type" value="Genomic_DNA"/>
</dbReference>
<keyword evidence="6" id="KW-0862">Zinc</keyword>
<gene>
    <name evidence="8" type="ORF">GCM10011444_19060</name>
</gene>
<proteinExistence type="predicted"/>
<keyword evidence="1" id="KW-0031">Aminopeptidase</keyword>
<dbReference type="SUPFAM" id="SSF53187">
    <property type="entry name" value="Zn-dependent exopeptidases"/>
    <property type="match status" value="1"/>
</dbReference>
<sequence length="542" mass="61309">MTKYLLFIILFLCLFSCKQLDVKPENHIRTQKVNAHIKILASDDFLGRKPGTLGEKKTTEYIKSQLEELNVSPGYGDSYFQDFTIKKVKYLDCSDLKLSIGDENNLYKFKKEFYASTSFKLNEDVEIENAEMVFAGFGIVAPNNNWDDYKDADVKGKVVVVLNNDPGFYMDNPNLFRGKQPTFYGSLKYKKKEAFNKGAIGLLIVHDELIGFDTFNSQKDAPLFVEGEEELASDGLQFSGYITTSIMKDLMPNSDYEKNALDENFQISSLNSKVSLSLKSTATDFIKTKNVIGFIEGSERPNEYVLYTAHWDHIGTRDASLGKDSIYNGAVDNASGTAMQLEVANAFKKLNNRPKRSIVFLFTSAEEMGLLGAEYYANHPVYPLNKTVCVINADASFTVERMKTVINVIEGFTEMDTLVNIAASKLGREIYKGNGEMPPNNVFKRSDHYPFVKKGVPAVWNIGNFNPMNGDETETEKIGQFVRLHYHKVTDEYYEGFNSANIVFDAQLNFLTGLEVANSQLWPNWIPSSEYKAIRYKSIIYN</sequence>
<evidence type="ECO:0000256" key="3">
    <source>
        <dbReference type="ARBA" id="ARBA00022723"/>
    </source>
</evidence>
<dbReference type="RefSeq" id="WP_188374508.1">
    <property type="nucleotide sequence ID" value="NZ_BMDQ01000002.1"/>
</dbReference>
<comment type="caution">
    <text evidence="8">The sequence shown here is derived from an EMBL/GenBank/DDBJ whole genome shotgun (WGS) entry which is preliminary data.</text>
</comment>
<evidence type="ECO:0000256" key="6">
    <source>
        <dbReference type="ARBA" id="ARBA00022833"/>
    </source>
</evidence>
<evidence type="ECO:0000256" key="2">
    <source>
        <dbReference type="ARBA" id="ARBA00022670"/>
    </source>
</evidence>
<evidence type="ECO:0000256" key="5">
    <source>
        <dbReference type="ARBA" id="ARBA00022801"/>
    </source>
</evidence>
<reference evidence="9" key="1">
    <citation type="journal article" date="2019" name="Int. J. Syst. Evol. Microbiol.">
        <title>The Global Catalogue of Microorganisms (GCM) 10K type strain sequencing project: providing services to taxonomists for standard genome sequencing and annotation.</title>
        <authorList>
            <consortium name="The Broad Institute Genomics Platform"/>
            <consortium name="The Broad Institute Genome Sequencing Center for Infectious Disease"/>
            <person name="Wu L."/>
            <person name="Ma J."/>
        </authorList>
    </citation>
    <scope>NUCLEOTIDE SEQUENCE [LARGE SCALE GENOMIC DNA]</scope>
    <source>
        <strain evidence="9">CCM 8681</strain>
    </source>
</reference>
<name>A0ABQ2C1E3_9FLAO</name>
<dbReference type="PANTHER" id="PTHR12147">
    <property type="entry name" value="METALLOPEPTIDASE M28 FAMILY MEMBER"/>
    <property type="match status" value="1"/>
</dbReference>
<dbReference type="Pfam" id="PF04389">
    <property type="entry name" value="Peptidase_M28"/>
    <property type="match status" value="1"/>
</dbReference>
<evidence type="ECO:0000313" key="8">
    <source>
        <dbReference type="EMBL" id="GGI57597.1"/>
    </source>
</evidence>
<protein>
    <recommendedName>
        <fullName evidence="7">Peptidase M28 domain-containing protein</fullName>
    </recommendedName>
</protein>
<dbReference type="Gene3D" id="3.40.630.10">
    <property type="entry name" value="Zn peptidases"/>
    <property type="match status" value="2"/>
</dbReference>
<organism evidence="8 9">
    <name type="scientific">Winogradskyella haliclonae</name>
    <dbReference type="NCBI Taxonomy" id="2048558"/>
    <lineage>
        <taxon>Bacteria</taxon>
        <taxon>Pseudomonadati</taxon>
        <taxon>Bacteroidota</taxon>
        <taxon>Flavobacteriia</taxon>
        <taxon>Flavobacteriales</taxon>
        <taxon>Flavobacteriaceae</taxon>
        <taxon>Winogradskyella</taxon>
    </lineage>
</organism>
<keyword evidence="5" id="KW-0378">Hydrolase</keyword>